<dbReference type="PROSITE" id="PS50181">
    <property type="entry name" value="FBOX"/>
    <property type="match status" value="1"/>
</dbReference>
<feature type="region of interest" description="Disordered" evidence="1">
    <location>
        <begin position="593"/>
        <end position="618"/>
    </location>
</feature>
<evidence type="ECO:0000313" key="3">
    <source>
        <dbReference type="EMBL" id="KAA8911276.1"/>
    </source>
</evidence>
<reference evidence="3 4" key="1">
    <citation type="submission" date="2019-09" db="EMBL/GenBank/DDBJ databases">
        <title>Draft genome of the ectomycorrhizal ascomycete Sphaerosporella brunnea.</title>
        <authorList>
            <consortium name="DOE Joint Genome Institute"/>
            <person name="Benucci G.M."/>
            <person name="Marozzi G."/>
            <person name="Antonielli L."/>
            <person name="Sanchez S."/>
            <person name="Marco P."/>
            <person name="Wang X."/>
            <person name="Falini L.B."/>
            <person name="Barry K."/>
            <person name="Haridas S."/>
            <person name="Lipzen A."/>
            <person name="Labutti K."/>
            <person name="Grigoriev I.V."/>
            <person name="Murat C."/>
            <person name="Martin F."/>
            <person name="Albertini E."/>
            <person name="Donnini D."/>
            <person name="Bonito G."/>
        </authorList>
    </citation>
    <scope>NUCLEOTIDE SEQUENCE [LARGE SCALE GENOMIC DNA]</scope>
    <source>
        <strain evidence="3 4">Sb_GMNB300</strain>
    </source>
</reference>
<organism evidence="3 4">
    <name type="scientific">Sphaerosporella brunnea</name>
    <dbReference type="NCBI Taxonomy" id="1250544"/>
    <lineage>
        <taxon>Eukaryota</taxon>
        <taxon>Fungi</taxon>
        <taxon>Dikarya</taxon>
        <taxon>Ascomycota</taxon>
        <taxon>Pezizomycotina</taxon>
        <taxon>Pezizomycetes</taxon>
        <taxon>Pezizales</taxon>
        <taxon>Pyronemataceae</taxon>
        <taxon>Sphaerosporella</taxon>
    </lineage>
</organism>
<comment type="caution">
    <text evidence="3">The sequence shown here is derived from an EMBL/GenBank/DDBJ whole genome shotgun (WGS) entry which is preliminary data.</text>
</comment>
<evidence type="ECO:0000259" key="2">
    <source>
        <dbReference type="PROSITE" id="PS50181"/>
    </source>
</evidence>
<proteinExistence type="predicted"/>
<protein>
    <recommendedName>
        <fullName evidence="2">F-box domain-containing protein</fullName>
    </recommendedName>
</protein>
<dbReference type="AlphaFoldDB" id="A0A5J5F4N1"/>
<dbReference type="InParanoid" id="A0A5J5F4N1"/>
<dbReference type="OrthoDB" id="5298104at2759"/>
<keyword evidence="4" id="KW-1185">Reference proteome</keyword>
<accession>A0A5J5F4N1</accession>
<evidence type="ECO:0000256" key="1">
    <source>
        <dbReference type="SAM" id="MobiDB-lite"/>
    </source>
</evidence>
<feature type="domain" description="F-box" evidence="2">
    <location>
        <begin position="1"/>
        <end position="32"/>
    </location>
</feature>
<evidence type="ECO:0000313" key="4">
    <source>
        <dbReference type="Proteomes" id="UP000326924"/>
    </source>
</evidence>
<sequence length="618" mass="67911">MTALLTLPEEILQLITASLKPQDIYALRLLSRLSFRIFAGPSLCDFLLKLHFPFSHRLHDTAYDTLNALLLRRRRIECSYYTQSFDYPTFRDFDADLGALLTAEEDEARDHIDIAIRWVGEGGRSILVPGPLRIEHSSPPPEIVLSRDRVLILYQRGTSGTMALILEGRFSGATLWNAFLFMTVYTAKRKLRPIFNKHYLAFITAASAPRLVINRFTEATPLLTLFQVRPSNVCELRADEAGKYVFVGEVFPSNNNLHRIVLVDALTGMATKAFQLPMAESFASAPRDWGFDLSPDELSLLAWQSPRDETYRAKLALQVSIFSLEDGKDAVSKIRYLLAPSSSLSAQIKHRAKLTISYNFAMSVASMGRWLLLYPPLNLTHHKAGSGEFVNKYNMLSPLAHGQVPAMGSEPESVQLGRDWIAVTSHDWDGRKQTQLLRLSNPVPSNGTLTGISTPASASGISTPNSVMMAGDHIVDAGDLTRRLAAMQKDSGSKAKRRSGLRVSQIYQPELEQTTQEIIPAFRTERGLSLAEADLEAAGTGWAGLATVAGKLSGAVKRAKSEASALKNSVGSKQEVEYAPVINVTDTSQELGRAKSASVSIGGSGKKGWRGRLFGKSS</sequence>
<gene>
    <name evidence="3" type="ORF">FN846DRAFT_936142</name>
</gene>
<name>A0A5J5F4N1_9PEZI</name>
<dbReference type="Proteomes" id="UP000326924">
    <property type="component" value="Unassembled WGS sequence"/>
</dbReference>
<dbReference type="InterPro" id="IPR001810">
    <property type="entry name" value="F-box_dom"/>
</dbReference>
<dbReference type="EMBL" id="VXIS01000037">
    <property type="protein sequence ID" value="KAA8911276.1"/>
    <property type="molecule type" value="Genomic_DNA"/>
</dbReference>